<evidence type="ECO:0000313" key="1">
    <source>
        <dbReference type="EMBL" id="KAI3364907.1"/>
    </source>
</evidence>
<gene>
    <name evidence="1" type="ORF">L3Q82_000932</name>
</gene>
<evidence type="ECO:0000313" key="2">
    <source>
        <dbReference type="Proteomes" id="UP000831701"/>
    </source>
</evidence>
<keyword evidence="2" id="KW-1185">Reference proteome</keyword>
<accession>A0ACB8WAN1</accession>
<protein>
    <submittedName>
        <fullName evidence="1">Uncharacterized protein</fullName>
    </submittedName>
</protein>
<dbReference type="EMBL" id="CM041542">
    <property type="protein sequence ID" value="KAI3364907.1"/>
    <property type="molecule type" value="Genomic_DNA"/>
</dbReference>
<sequence length="247" mass="26715">MLTGLRGHGARSILPPQINVSSRKRQRAGLTPLTLKRSGAAAGVSGGSDRWSFALIVELLKRVALQCWQAGSARPYNSPPAQAPGAAVLSRRVLAKPEPRAFLRGRVQVEENRGRACELMNQGILALVTSTGCASASALQSLTDAMHIPHLYIQRNGEGSPRTACQFNPSPGGQRYTLAARPPVRLNDVMLTLVEELRWQKFIVASFLTYSREELLALRTKGRAGIRHRHPGGAEEETPGLQGQGLS</sequence>
<comment type="caution">
    <text evidence="1">The sequence shown here is derived from an EMBL/GenBank/DDBJ whole genome shotgun (WGS) entry which is preliminary data.</text>
</comment>
<proteinExistence type="predicted"/>
<dbReference type="Proteomes" id="UP000831701">
    <property type="component" value="Chromosome 12"/>
</dbReference>
<organism evidence="1 2">
    <name type="scientific">Scortum barcoo</name>
    <name type="common">barcoo grunter</name>
    <dbReference type="NCBI Taxonomy" id="214431"/>
    <lineage>
        <taxon>Eukaryota</taxon>
        <taxon>Metazoa</taxon>
        <taxon>Chordata</taxon>
        <taxon>Craniata</taxon>
        <taxon>Vertebrata</taxon>
        <taxon>Euteleostomi</taxon>
        <taxon>Actinopterygii</taxon>
        <taxon>Neopterygii</taxon>
        <taxon>Teleostei</taxon>
        <taxon>Neoteleostei</taxon>
        <taxon>Acanthomorphata</taxon>
        <taxon>Eupercaria</taxon>
        <taxon>Centrarchiformes</taxon>
        <taxon>Terapontoidei</taxon>
        <taxon>Terapontidae</taxon>
        <taxon>Scortum</taxon>
    </lineage>
</organism>
<reference evidence="1" key="1">
    <citation type="submission" date="2022-04" db="EMBL/GenBank/DDBJ databases">
        <title>Jade perch genome.</title>
        <authorList>
            <person name="Chao B."/>
        </authorList>
    </citation>
    <scope>NUCLEOTIDE SEQUENCE</scope>
    <source>
        <strain evidence="1">CB-2022</strain>
    </source>
</reference>
<name>A0ACB8WAN1_9TELE</name>